<dbReference type="AlphaFoldDB" id="A0A0C1JYS4"/>
<protein>
    <submittedName>
        <fullName evidence="1">Low calcium response locus protein H</fullName>
    </submittedName>
</protein>
<dbReference type="PRINTS" id="PR01595">
    <property type="entry name" value="SYCDCHAPRONE"/>
</dbReference>
<dbReference type="SUPFAM" id="SSF48452">
    <property type="entry name" value="TPR-like"/>
    <property type="match status" value="1"/>
</dbReference>
<comment type="caution">
    <text evidence="1">The sequence shown here is derived from an EMBL/GenBank/DDBJ whole genome shotgun (WGS) entry which is preliminary data.</text>
</comment>
<dbReference type="NCBIfam" id="TIGR02552">
    <property type="entry name" value="LcrH_SycD"/>
    <property type="match status" value="1"/>
</dbReference>
<gene>
    <name evidence="1" type="primary">lcrH_1</name>
    <name evidence="1" type="ORF">DB44_CK00200</name>
</gene>
<evidence type="ECO:0000313" key="1">
    <source>
        <dbReference type="EMBL" id="KIC72347.1"/>
    </source>
</evidence>
<dbReference type="InterPro" id="IPR011990">
    <property type="entry name" value="TPR-like_helical_dom_sf"/>
</dbReference>
<dbReference type="InterPro" id="IPR005415">
    <property type="entry name" value="T3SS_Ca_resp_chp_LcrH/SycD"/>
</dbReference>
<accession>A0A0C1JYS4</accession>
<evidence type="ECO:0000313" key="2">
    <source>
        <dbReference type="Proteomes" id="UP000031465"/>
    </source>
</evidence>
<sequence length="190" mass="22052">MSRYFLSNKILNLRILRQYIWKKIMKDDVSEFQLSEKAKEKLKNKKLLKKELAEGKTAQQIMELQDSTMAKFYGAAYYLFEHKRYEDAAHAFLFLATLNPYIHDYWLGLGMATQMCQNYEAAIDAYELAAFCDINSPVPYFYLAKCLFAIHDRESALQALDLAIETAGESGEYTDLKKQAEEAKRILLND</sequence>
<dbReference type="Proteomes" id="UP000031465">
    <property type="component" value="Unassembled WGS sequence"/>
</dbReference>
<dbReference type="PATRIC" id="fig|362787.3.peg.874"/>
<dbReference type="Gene3D" id="1.25.40.10">
    <property type="entry name" value="Tetratricopeptide repeat domain"/>
    <property type="match status" value="1"/>
</dbReference>
<proteinExistence type="predicted"/>
<organism evidence="1 2">
    <name type="scientific">Candidatus Protochlamydia amoebophila</name>
    <dbReference type="NCBI Taxonomy" id="362787"/>
    <lineage>
        <taxon>Bacteria</taxon>
        <taxon>Pseudomonadati</taxon>
        <taxon>Chlamydiota</taxon>
        <taxon>Chlamydiia</taxon>
        <taxon>Parachlamydiales</taxon>
        <taxon>Parachlamydiaceae</taxon>
        <taxon>Candidatus Protochlamydia</taxon>
    </lineage>
</organism>
<reference evidence="1 2" key="1">
    <citation type="journal article" date="2014" name="Mol. Biol. Evol.">
        <title>Massive expansion of Ubiquitination-related gene families within the Chlamydiae.</title>
        <authorList>
            <person name="Domman D."/>
            <person name="Collingro A."/>
            <person name="Lagkouvardos I."/>
            <person name="Gehre L."/>
            <person name="Weinmaier T."/>
            <person name="Rattei T."/>
            <person name="Subtil A."/>
            <person name="Horn M."/>
        </authorList>
    </citation>
    <scope>NUCLEOTIDE SEQUENCE [LARGE SCALE GENOMIC DNA]</scope>
    <source>
        <strain evidence="1 2">EI2</strain>
    </source>
</reference>
<dbReference type="EMBL" id="JSAN01000057">
    <property type="protein sequence ID" value="KIC72347.1"/>
    <property type="molecule type" value="Genomic_DNA"/>
</dbReference>
<name>A0A0C1JYS4_9BACT</name>